<sequence length="156" mass="17429">MRDEDICEFCSSDLLFVEGSPVTKPHNEMWWKTLVTVCLLVVVVDTGANPQRIGRQEPPSTNQVYNVWEYAFSHDRTGLGPRQRQATTANTAQQQNPCLWSIVLCCSASTQSARDNCFEEVGCTGAWFDTNLCSPEYISAVQRQIAQSFTSGLGKR</sequence>
<reference evidence="1" key="1">
    <citation type="journal article" date="2021" name="Sci. Adv.">
        <title>The American lobster genome reveals insights on longevity, neural, and immune adaptations.</title>
        <authorList>
            <person name="Polinski J.M."/>
            <person name="Zimin A.V."/>
            <person name="Clark K.F."/>
            <person name="Kohn A.B."/>
            <person name="Sadowski N."/>
            <person name="Timp W."/>
            <person name="Ptitsyn A."/>
            <person name="Khanna P."/>
            <person name="Romanova D.Y."/>
            <person name="Williams P."/>
            <person name="Greenwood S.J."/>
            <person name="Moroz L.L."/>
            <person name="Walt D.R."/>
            <person name="Bodnar A.G."/>
        </authorList>
    </citation>
    <scope>NUCLEOTIDE SEQUENCE</scope>
    <source>
        <strain evidence="1">GMGI-L3</strain>
    </source>
</reference>
<name>A0A8J5MZM7_HOMAM</name>
<dbReference type="Proteomes" id="UP000747542">
    <property type="component" value="Unassembled WGS sequence"/>
</dbReference>
<evidence type="ECO:0000313" key="2">
    <source>
        <dbReference type="Proteomes" id="UP000747542"/>
    </source>
</evidence>
<organism evidence="1 2">
    <name type="scientific">Homarus americanus</name>
    <name type="common">American lobster</name>
    <dbReference type="NCBI Taxonomy" id="6706"/>
    <lineage>
        <taxon>Eukaryota</taxon>
        <taxon>Metazoa</taxon>
        <taxon>Ecdysozoa</taxon>
        <taxon>Arthropoda</taxon>
        <taxon>Crustacea</taxon>
        <taxon>Multicrustacea</taxon>
        <taxon>Malacostraca</taxon>
        <taxon>Eumalacostraca</taxon>
        <taxon>Eucarida</taxon>
        <taxon>Decapoda</taxon>
        <taxon>Pleocyemata</taxon>
        <taxon>Astacidea</taxon>
        <taxon>Nephropoidea</taxon>
        <taxon>Nephropidae</taxon>
        <taxon>Homarus</taxon>
    </lineage>
</organism>
<accession>A0A8J5MZM7</accession>
<gene>
    <name evidence="1" type="ORF">Hamer_G025485</name>
</gene>
<proteinExistence type="predicted"/>
<dbReference type="EMBL" id="JAHLQT010017458">
    <property type="protein sequence ID" value="KAG7169296.1"/>
    <property type="molecule type" value="Genomic_DNA"/>
</dbReference>
<protein>
    <submittedName>
        <fullName evidence="1">Uncharacterized protein</fullName>
    </submittedName>
</protein>
<evidence type="ECO:0000313" key="1">
    <source>
        <dbReference type="EMBL" id="KAG7169296.1"/>
    </source>
</evidence>
<keyword evidence="2" id="KW-1185">Reference proteome</keyword>
<comment type="caution">
    <text evidence="1">The sequence shown here is derived from an EMBL/GenBank/DDBJ whole genome shotgun (WGS) entry which is preliminary data.</text>
</comment>
<dbReference type="AlphaFoldDB" id="A0A8J5MZM7"/>